<dbReference type="SUPFAM" id="SSF56176">
    <property type="entry name" value="FAD-binding/transporter-associated domain-like"/>
    <property type="match status" value="1"/>
</dbReference>
<dbReference type="Gene3D" id="3.30.43.10">
    <property type="entry name" value="Uridine Diphospho-n-acetylenolpyruvylglucosamine Reductase, domain 2"/>
    <property type="match status" value="1"/>
</dbReference>
<sequence length="159" mass="17467">MAVKKDIYRAFEDVVGPDNISDDPAILDSYSYRWGPQTETFGQRFAAITLPKDTAEVQAIVRLCNKYGIQFKASSTGWGSMSNPGGPDVVKMDLRRMDRIIEINEKNMYAVVEPYVISVQLQAELMKRGLNCNIIGAGGNCSAHPYAAHYGGGHMGEST</sequence>
<feature type="non-terminal residue" evidence="3">
    <location>
        <position position="159"/>
    </location>
</feature>
<accession>X1PLI3</accession>
<dbReference type="Pfam" id="PF01565">
    <property type="entry name" value="FAD_binding_4"/>
    <property type="match status" value="1"/>
</dbReference>
<reference evidence="3" key="1">
    <citation type="journal article" date="2014" name="Front. Microbiol.">
        <title>High frequency of phylogenetically diverse reductive dehalogenase-homologous genes in deep subseafloor sedimentary metagenomes.</title>
        <authorList>
            <person name="Kawai M."/>
            <person name="Futagami T."/>
            <person name="Toyoda A."/>
            <person name="Takaki Y."/>
            <person name="Nishi S."/>
            <person name="Hori S."/>
            <person name="Arai W."/>
            <person name="Tsubouchi T."/>
            <person name="Morono Y."/>
            <person name="Uchiyama I."/>
            <person name="Ito T."/>
            <person name="Fujiyama A."/>
            <person name="Inagaki F."/>
            <person name="Takami H."/>
        </authorList>
    </citation>
    <scope>NUCLEOTIDE SEQUENCE</scope>
    <source>
        <strain evidence="3">Expedition CK06-06</strain>
    </source>
</reference>
<dbReference type="PROSITE" id="PS51387">
    <property type="entry name" value="FAD_PCMH"/>
    <property type="match status" value="1"/>
</dbReference>
<dbReference type="PANTHER" id="PTHR11748">
    <property type="entry name" value="D-LACTATE DEHYDROGENASE"/>
    <property type="match status" value="1"/>
</dbReference>
<dbReference type="PANTHER" id="PTHR11748:SF111">
    <property type="entry name" value="D-LACTATE DEHYDROGENASE, MITOCHONDRIAL-RELATED"/>
    <property type="match status" value="1"/>
</dbReference>
<comment type="similarity">
    <text evidence="1">Belongs to the FAD-binding oxidoreductase/transferase type 4 family.</text>
</comment>
<dbReference type="GO" id="GO:0004458">
    <property type="term" value="F:D-lactate dehydrogenase (cytochrome) activity"/>
    <property type="evidence" value="ECO:0007669"/>
    <property type="project" value="TreeGrafter"/>
</dbReference>
<dbReference type="Gene3D" id="3.30.465.10">
    <property type="match status" value="1"/>
</dbReference>
<dbReference type="EMBL" id="BARV01027668">
    <property type="protein sequence ID" value="GAI39915.1"/>
    <property type="molecule type" value="Genomic_DNA"/>
</dbReference>
<proteinExistence type="inferred from homology"/>
<dbReference type="InterPro" id="IPR036318">
    <property type="entry name" value="FAD-bd_PCMH-like_sf"/>
</dbReference>
<evidence type="ECO:0000259" key="2">
    <source>
        <dbReference type="PROSITE" id="PS51387"/>
    </source>
</evidence>
<dbReference type="InterPro" id="IPR016167">
    <property type="entry name" value="FAD-bd_PCMH_sub1"/>
</dbReference>
<feature type="domain" description="FAD-binding PCMH-type" evidence="2">
    <location>
        <begin position="40"/>
        <end position="159"/>
    </location>
</feature>
<dbReference type="InterPro" id="IPR006094">
    <property type="entry name" value="Oxid_FAD_bind_N"/>
</dbReference>
<dbReference type="InterPro" id="IPR016166">
    <property type="entry name" value="FAD-bd_PCMH"/>
</dbReference>
<comment type="caution">
    <text evidence="3">The sequence shown here is derived from an EMBL/GenBank/DDBJ whole genome shotgun (WGS) entry which is preliminary data.</text>
</comment>
<gene>
    <name evidence="3" type="ORF">S06H3_44485</name>
</gene>
<evidence type="ECO:0000256" key="1">
    <source>
        <dbReference type="ARBA" id="ARBA00008000"/>
    </source>
</evidence>
<dbReference type="GO" id="GO:1903457">
    <property type="term" value="P:lactate catabolic process"/>
    <property type="evidence" value="ECO:0007669"/>
    <property type="project" value="TreeGrafter"/>
</dbReference>
<evidence type="ECO:0000313" key="3">
    <source>
        <dbReference type="EMBL" id="GAI39915.1"/>
    </source>
</evidence>
<dbReference type="AlphaFoldDB" id="X1PLI3"/>
<organism evidence="3">
    <name type="scientific">marine sediment metagenome</name>
    <dbReference type="NCBI Taxonomy" id="412755"/>
    <lineage>
        <taxon>unclassified sequences</taxon>
        <taxon>metagenomes</taxon>
        <taxon>ecological metagenomes</taxon>
    </lineage>
</organism>
<protein>
    <recommendedName>
        <fullName evidence="2">FAD-binding PCMH-type domain-containing protein</fullName>
    </recommendedName>
</protein>
<name>X1PLI3_9ZZZZ</name>
<dbReference type="GO" id="GO:0008720">
    <property type="term" value="F:D-lactate dehydrogenase (NAD+) activity"/>
    <property type="evidence" value="ECO:0007669"/>
    <property type="project" value="TreeGrafter"/>
</dbReference>
<dbReference type="InterPro" id="IPR016169">
    <property type="entry name" value="FAD-bd_PCMH_sub2"/>
</dbReference>
<dbReference type="GO" id="GO:0071949">
    <property type="term" value="F:FAD binding"/>
    <property type="evidence" value="ECO:0007669"/>
    <property type="project" value="InterPro"/>
</dbReference>